<dbReference type="RefSeq" id="WP_115155729.1">
    <property type="nucleotide sequence ID" value="NZ_UHJA01000001.1"/>
</dbReference>
<dbReference type="Proteomes" id="UP000254835">
    <property type="component" value="Unassembled WGS sequence"/>
</dbReference>
<evidence type="ECO:0000313" key="3">
    <source>
        <dbReference type="EMBL" id="SUP77314.1"/>
    </source>
</evidence>
<dbReference type="EMBL" id="UHJA01000001">
    <property type="protein sequence ID" value="SUP77314.1"/>
    <property type="molecule type" value="Genomic_DNA"/>
</dbReference>
<dbReference type="OrthoDB" id="8019720at2"/>
<feature type="transmembrane region" description="Helical" evidence="1">
    <location>
        <begin position="429"/>
        <end position="451"/>
    </location>
</feature>
<dbReference type="InterPro" id="IPR010090">
    <property type="entry name" value="Phage_tape_meas"/>
</dbReference>
<keyword evidence="1" id="KW-0472">Membrane</keyword>
<reference evidence="3 4" key="1">
    <citation type="submission" date="2018-06" db="EMBL/GenBank/DDBJ databases">
        <authorList>
            <consortium name="Pathogen Informatics"/>
            <person name="Doyle S."/>
        </authorList>
    </citation>
    <scope>NUCLEOTIDE SEQUENCE [LARGE SCALE GENOMIC DNA]</scope>
    <source>
        <strain evidence="3 4">NCTC11470</strain>
    </source>
</reference>
<name>A0A380PUN3_YERFR</name>
<feature type="domain" description="Phage tail tape measure protein" evidence="2">
    <location>
        <begin position="90"/>
        <end position="295"/>
    </location>
</feature>
<gene>
    <name evidence="3" type="ORF">NCTC11470_02380</name>
</gene>
<dbReference type="NCBIfam" id="TIGR01760">
    <property type="entry name" value="tape_meas_TP901"/>
    <property type="match status" value="1"/>
</dbReference>
<keyword evidence="1" id="KW-1133">Transmembrane helix</keyword>
<protein>
    <submittedName>
        <fullName evidence="3">Phage-related minor tail protein</fullName>
    </submittedName>
</protein>
<keyword evidence="1" id="KW-0812">Transmembrane</keyword>
<organism evidence="3 4">
    <name type="scientific">Yersinia frederiksenii</name>
    <dbReference type="NCBI Taxonomy" id="29484"/>
    <lineage>
        <taxon>Bacteria</taxon>
        <taxon>Pseudomonadati</taxon>
        <taxon>Pseudomonadota</taxon>
        <taxon>Gammaproteobacteria</taxon>
        <taxon>Enterobacterales</taxon>
        <taxon>Yersiniaceae</taxon>
        <taxon>Yersinia</taxon>
    </lineage>
</organism>
<evidence type="ECO:0000313" key="4">
    <source>
        <dbReference type="Proteomes" id="UP000254835"/>
    </source>
</evidence>
<dbReference type="Pfam" id="PF10145">
    <property type="entry name" value="PhageMin_Tail"/>
    <property type="match status" value="1"/>
</dbReference>
<proteinExistence type="predicted"/>
<evidence type="ECO:0000259" key="2">
    <source>
        <dbReference type="Pfam" id="PF10145"/>
    </source>
</evidence>
<accession>A0A380PUN3</accession>
<evidence type="ECO:0000256" key="1">
    <source>
        <dbReference type="SAM" id="Phobius"/>
    </source>
</evidence>
<sequence length="609" mass="65364">MADSFQLKALITGVDKLSPALGRIQKNMRSFRRNIDKSSAGAMPLAAGLVAGLAGAGIAYAKQEDAATGLKVAMMDAGGSVGIEFEKINKLAVGLGNKLPGTTADFQNMMQMLVRQGIPATNILSGVGEASAYLAVQLKKTPEAAAEFAAKMQDATGTASNDMMGLFDTIQKAFYMGVDDTNMLAFFGKTSSVLKMVNKDGLTAARALAPISVMMDQMGMKGEASGNALRKVFQAGFDGKKMNAANKLLGKKGIKLEFTDGKGEFGGLDNMFNQLQKLQSLTTKQKTTIIKQIFGDDAETLQVVDALITKGKTGYDEVLQRMNKQATLQQRVDAQLGTLTNLWEAMTGTAVNGLAAIGGAFAGDAKHVVTWLGDLAERFSDFAATNPEVIRGAIGLAAGFVVLKLSMLGVNIALGLISKTIGMSPIGMIIRIVAMGAGLILANWGTLGPWFKDMWGSITGWFSTAWEFIKECSATGWQFVKDLFFNYHPLGIIIENWEPIVGWFKDMWERVSVYIEPILNAMNKVKGWASDGWDYVFGDDDSGQSASPGLSSQSNNYLLSSQSQQKLNGEMTVKFENAPPGMNVVSTQSNQAGFGMGYDVGYNRYAYPK</sequence>
<dbReference type="AlphaFoldDB" id="A0A380PUN3"/>
<feature type="transmembrane region" description="Helical" evidence="1">
    <location>
        <begin position="393"/>
        <end position="417"/>
    </location>
</feature>